<comment type="caution">
    <text evidence="2">The sequence shown here is derived from an EMBL/GenBank/DDBJ whole genome shotgun (WGS) entry which is preliminary data.</text>
</comment>
<feature type="chain" id="PRO_5013092785" evidence="1">
    <location>
        <begin position="26"/>
        <end position="103"/>
    </location>
</feature>
<sequence length="103" mass="10350">MTRISAMPALMLAAGLALAPSLSQARDLLANTNNASATGSPFAYSMQVTQSRDQDLPLKIGHSASASEQPASVAGTTTRHAPLSLIVGNSAGASSFNTSSFGG</sequence>
<evidence type="ECO:0000313" key="2">
    <source>
        <dbReference type="EMBL" id="ONG48233.1"/>
    </source>
</evidence>
<keyword evidence="1" id="KW-0732">Signal</keyword>
<accession>A0A1V2GXL1</accession>
<dbReference type="Proteomes" id="UP000188879">
    <property type="component" value="Unassembled WGS sequence"/>
</dbReference>
<feature type="signal peptide" evidence="1">
    <location>
        <begin position="1"/>
        <end position="25"/>
    </location>
</feature>
<keyword evidence="3" id="KW-1185">Reference proteome</keyword>
<name>A0A1V2GXL1_9PROT</name>
<reference evidence="2 3" key="1">
    <citation type="submission" date="2016-10" db="EMBL/GenBank/DDBJ databases">
        <title>Draft Genome sequence of Roseomonas sp. strain M3.</title>
        <authorList>
            <person name="Subhash Y."/>
            <person name="Lee S."/>
        </authorList>
    </citation>
    <scope>NUCLEOTIDE SEQUENCE [LARGE SCALE GENOMIC DNA]</scope>
    <source>
        <strain evidence="2 3">M3</strain>
    </source>
</reference>
<evidence type="ECO:0000313" key="3">
    <source>
        <dbReference type="Proteomes" id="UP000188879"/>
    </source>
</evidence>
<evidence type="ECO:0000256" key="1">
    <source>
        <dbReference type="SAM" id="SignalP"/>
    </source>
</evidence>
<dbReference type="RefSeq" id="WP_076959463.1">
    <property type="nucleotide sequence ID" value="NZ_MLCO01000249.1"/>
</dbReference>
<dbReference type="EMBL" id="MLCO01000249">
    <property type="protein sequence ID" value="ONG48233.1"/>
    <property type="molecule type" value="Genomic_DNA"/>
</dbReference>
<gene>
    <name evidence="2" type="ORF">BKE38_22145</name>
</gene>
<dbReference type="AlphaFoldDB" id="A0A1V2GXL1"/>
<organism evidence="2 3">
    <name type="scientific">Teichococcus deserti</name>
    <dbReference type="NCBI Taxonomy" id="1817963"/>
    <lineage>
        <taxon>Bacteria</taxon>
        <taxon>Pseudomonadati</taxon>
        <taxon>Pseudomonadota</taxon>
        <taxon>Alphaproteobacteria</taxon>
        <taxon>Acetobacterales</taxon>
        <taxon>Roseomonadaceae</taxon>
        <taxon>Roseomonas</taxon>
    </lineage>
</organism>
<protein>
    <submittedName>
        <fullName evidence="2">Uncharacterized protein</fullName>
    </submittedName>
</protein>
<dbReference type="OrthoDB" id="7289397at2"/>
<proteinExistence type="predicted"/>